<dbReference type="GO" id="GO:0048870">
    <property type="term" value="P:cell motility"/>
    <property type="evidence" value="ECO:0007669"/>
    <property type="project" value="TreeGrafter"/>
</dbReference>
<dbReference type="EMBL" id="JH166432">
    <property type="protein sequence ID" value="EHA99173.1"/>
    <property type="molecule type" value="Genomic_DNA"/>
</dbReference>
<dbReference type="eggNOG" id="ENOG502QPSG">
    <property type="taxonomic scope" value="Eukaryota"/>
</dbReference>
<sequence>MHLLPAHHRCPTLVCTHGLQKNLYGGQEWKGEVDDGDCLPQDRHLQFKCSSVPRRCVKPGSMDSPSGSDGTLLEAARIGAQSTPCMAHQSAARTIKREAKVEEEEKEEQEKEEGKKEKEEDEEKGKEEEEEEEGNRRKRRRGGRVELRPSRCRRERTGTAPRGRAEPQPLGPPGTHVHRGVCSTHGNLETLKEFGVSGAGKSRIPVPGPRLAASLMGNQLDRITHLSYSELPTGDPSGIEKDELRVGVAYFFSDEEEDLDERGQPDKFCVKATAGCTPCPESPSRHHHHLLHQLVLNETQVSAFRGQECIFSKVSGGPQGADLSVYAVTALPALCEPGDLLELLWLQPAPAGEIRQDSLYEAGAANVGRVVNSWYRYRPLVAELVLQNACGHLGLKSEEICWTNSESFAAWCRFGKREFKAGGEVQAGTQPPQQQYCLKVHLGENKVSRRCPPGSGLSYFLLPVACTRKQTPPPPAFAQ</sequence>
<gene>
    <name evidence="2" type="ORF">GW7_02814</name>
</gene>
<accession>G5AQ63</accession>
<feature type="compositionally biased region" description="Basic and acidic residues" evidence="1">
    <location>
        <begin position="108"/>
        <end position="127"/>
    </location>
</feature>
<dbReference type="InParanoid" id="G5AQ63"/>
<dbReference type="AlphaFoldDB" id="G5AQ63"/>
<name>G5AQ63_HETGA</name>
<dbReference type="InterPro" id="IPR043299">
    <property type="entry name" value="LRATD1_LRATD2"/>
</dbReference>
<dbReference type="PANTHER" id="PTHR46341:SF1">
    <property type="entry name" value="PROTEIN LRATD1"/>
    <property type="match status" value="1"/>
</dbReference>
<reference evidence="2 3" key="1">
    <citation type="journal article" date="2011" name="Nature">
        <title>Genome sequencing reveals insights into physiology and longevity of the naked mole rat.</title>
        <authorList>
            <person name="Kim E.B."/>
            <person name="Fang X."/>
            <person name="Fushan A.A."/>
            <person name="Huang Z."/>
            <person name="Lobanov A.V."/>
            <person name="Han L."/>
            <person name="Marino S.M."/>
            <person name="Sun X."/>
            <person name="Turanov A.A."/>
            <person name="Yang P."/>
            <person name="Yim S.H."/>
            <person name="Zhao X."/>
            <person name="Kasaikina M.V."/>
            <person name="Stoletzki N."/>
            <person name="Peng C."/>
            <person name="Polak P."/>
            <person name="Xiong Z."/>
            <person name="Kiezun A."/>
            <person name="Zhu Y."/>
            <person name="Chen Y."/>
            <person name="Kryukov G.V."/>
            <person name="Zhang Q."/>
            <person name="Peshkin L."/>
            <person name="Yang L."/>
            <person name="Bronson R.T."/>
            <person name="Buffenstein R."/>
            <person name="Wang B."/>
            <person name="Han C."/>
            <person name="Li Q."/>
            <person name="Chen L."/>
            <person name="Zhao W."/>
            <person name="Sunyaev S.R."/>
            <person name="Park T.J."/>
            <person name="Zhang G."/>
            <person name="Wang J."/>
            <person name="Gladyshev V.N."/>
        </authorList>
    </citation>
    <scope>NUCLEOTIDE SEQUENCE [LARGE SCALE GENOMIC DNA]</scope>
</reference>
<evidence type="ECO:0000313" key="2">
    <source>
        <dbReference type="EMBL" id="EHA99173.1"/>
    </source>
</evidence>
<dbReference type="GO" id="GO:0000902">
    <property type="term" value="P:cell morphogenesis"/>
    <property type="evidence" value="ECO:0007669"/>
    <property type="project" value="TreeGrafter"/>
</dbReference>
<evidence type="ECO:0000313" key="3">
    <source>
        <dbReference type="Proteomes" id="UP000006813"/>
    </source>
</evidence>
<dbReference type="Proteomes" id="UP000006813">
    <property type="component" value="Unassembled WGS sequence"/>
</dbReference>
<dbReference type="PANTHER" id="PTHR46341">
    <property type="entry name" value="PROTEIN FAM84B-RELATED"/>
    <property type="match status" value="1"/>
</dbReference>
<feature type="region of interest" description="Disordered" evidence="1">
    <location>
        <begin position="81"/>
        <end position="181"/>
    </location>
</feature>
<proteinExistence type="predicted"/>
<protein>
    <submittedName>
        <fullName evidence="2">Protein FAM84A</fullName>
    </submittedName>
</protein>
<organism evidence="2 3">
    <name type="scientific">Heterocephalus glaber</name>
    <name type="common">Naked mole rat</name>
    <dbReference type="NCBI Taxonomy" id="10181"/>
    <lineage>
        <taxon>Eukaryota</taxon>
        <taxon>Metazoa</taxon>
        <taxon>Chordata</taxon>
        <taxon>Craniata</taxon>
        <taxon>Vertebrata</taxon>
        <taxon>Euteleostomi</taxon>
        <taxon>Mammalia</taxon>
        <taxon>Eutheria</taxon>
        <taxon>Euarchontoglires</taxon>
        <taxon>Glires</taxon>
        <taxon>Rodentia</taxon>
        <taxon>Hystricomorpha</taxon>
        <taxon>Bathyergidae</taxon>
        <taxon>Heterocephalus</taxon>
    </lineage>
</organism>
<dbReference type="STRING" id="10181.G5AQ63"/>
<evidence type="ECO:0000256" key="1">
    <source>
        <dbReference type="SAM" id="MobiDB-lite"/>
    </source>
</evidence>